<keyword evidence="3" id="KW-1185">Reference proteome</keyword>
<dbReference type="Proteomes" id="UP000054359">
    <property type="component" value="Unassembled WGS sequence"/>
</dbReference>
<keyword evidence="1" id="KW-1133">Transmembrane helix</keyword>
<reference evidence="2 3" key="1">
    <citation type="submission" date="2013-11" db="EMBL/GenBank/DDBJ databases">
        <title>Genome sequencing of Stegodyphus mimosarum.</title>
        <authorList>
            <person name="Bechsgaard J."/>
        </authorList>
    </citation>
    <scope>NUCLEOTIDE SEQUENCE [LARGE SCALE GENOMIC DNA]</scope>
</reference>
<keyword evidence="1" id="KW-0812">Transmembrane</keyword>
<keyword evidence="1" id="KW-0472">Membrane</keyword>
<proteinExistence type="predicted"/>
<name>A0A087UNE8_STEMI</name>
<organism evidence="2 3">
    <name type="scientific">Stegodyphus mimosarum</name>
    <name type="common">African social velvet spider</name>
    <dbReference type="NCBI Taxonomy" id="407821"/>
    <lineage>
        <taxon>Eukaryota</taxon>
        <taxon>Metazoa</taxon>
        <taxon>Ecdysozoa</taxon>
        <taxon>Arthropoda</taxon>
        <taxon>Chelicerata</taxon>
        <taxon>Arachnida</taxon>
        <taxon>Araneae</taxon>
        <taxon>Araneomorphae</taxon>
        <taxon>Entelegynae</taxon>
        <taxon>Eresoidea</taxon>
        <taxon>Eresidae</taxon>
        <taxon>Stegodyphus</taxon>
    </lineage>
</organism>
<feature type="transmembrane region" description="Helical" evidence="1">
    <location>
        <begin position="20"/>
        <end position="53"/>
    </location>
</feature>
<sequence length="72" mass="8385">MLQICHIMTRQHLELHVTITVHAVVAFGILIVDIVLLMRAMVLMMAFVCRLLVRIQQFLNMDTVTLHTFHMI</sequence>
<dbReference type="AlphaFoldDB" id="A0A087UNE8"/>
<accession>A0A087UNE8</accession>
<gene>
    <name evidence="2" type="ORF">X975_01740</name>
</gene>
<protein>
    <submittedName>
        <fullName evidence="2">Uncharacterized protein</fullName>
    </submittedName>
</protein>
<evidence type="ECO:0000313" key="3">
    <source>
        <dbReference type="Proteomes" id="UP000054359"/>
    </source>
</evidence>
<feature type="non-terminal residue" evidence="2">
    <location>
        <position position="72"/>
    </location>
</feature>
<evidence type="ECO:0000313" key="2">
    <source>
        <dbReference type="EMBL" id="KFM78887.1"/>
    </source>
</evidence>
<evidence type="ECO:0000256" key="1">
    <source>
        <dbReference type="SAM" id="Phobius"/>
    </source>
</evidence>
<dbReference type="EMBL" id="KK120715">
    <property type="protein sequence ID" value="KFM78887.1"/>
    <property type="molecule type" value="Genomic_DNA"/>
</dbReference>